<organism evidence="10 11">
    <name type="scientific">Paenibacillus sambharensis</name>
    <dbReference type="NCBI Taxonomy" id="1803190"/>
    <lineage>
        <taxon>Bacteria</taxon>
        <taxon>Bacillati</taxon>
        <taxon>Bacillota</taxon>
        <taxon>Bacilli</taxon>
        <taxon>Bacillales</taxon>
        <taxon>Paenibacillaceae</taxon>
        <taxon>Paenibacillus</taxon>
    </lineage>
</organism>
<dbReference type="InterPro" id="IPR003594">
    <property type="entry name" value="HATPase_dom"/>
</dbReference>
<evidence type="ECO:0000313" key="10">
    <source>
        <dbReference type="EMBL" id="PZD94251.1"/>
    </source>
</evidence>
<keyword evidence="8" id="KW-0472">Membrane</keyword>
<comment type="caution">
    <text evidence="10">The sequence shown here is derived from an EMBL/GenBank/DDBJ whole genome shotgun (WGS) entry which is preliminary data.</text>
</comment>
<sequence>MKKQARKHTPAIYILLLLAIQLKMLILFILTRYSSNGESLPKIAFGIGLAVIVAAAFLTLKVMVRTRNEAAEATERAFVNDLMQVFSSIRGQRHDFIGHVQHMYTLLKNNDLQELQRYMEWTAQEIRLVNPDEHAAPASALETFLHAQIATAVDHKIHYEYRIVPEVEAIFPGKNSDLVRIIGNLLNNAFDEVVKLPAVQRFVRVYVDVDKHAGSRADELLITVTNTSRPLSEEDKQQMFTPGFSTKADSHSGLGLPIVLKLVHQYGGRLEVCQQPEQRISFVIRLPSEAGAAG</sequence>
<dbReference type="Proteomes" id="UP000249522">
    <property type="component" value="Unassembled WGS sequence"/>
</dbReference>
<evidence type="ECO:0000256" key="1">
    <source>
        <dbReference type="ARBA" id="ARBA00000085"/>
    </source>
</evidence>
<dbReference type="Gene3D" id="1.10.287.130">
    <property type="match status" value="1"/>
</dbReference>
<dbReference type="EC" id="2.7.13.3" evidence="2"/>
<keyword evidence="3" id="KW-0808">Transferase</keyword>
<dbReference type="PROSITE" id="PS50109">
    <property type="entry name" value="HIS_KIN"/>
    <property type="match status" value="1"/>
</dbReference>
<dbReference type="PANTHER" id="PTHR40448:SF1">
    <property type="entry name" value="TWO-COMPONENT SENSOR HISTIDINE KINASE"/>
    <property type="match status" value="1"/>
</dbReference>
<evidence type="ECO:0000256" key="7">
    <source>
        <dbReference type="ARBA" id="ARBA00023012"/>
    </source>
</evidence>
<evidence type="ECO:0000256" key="3">
    <source>
        <dbReference type="ARBA" id="ARBA00022679"/>
    </source>
</evidence>
<dbReference type="RefSeq" id="WP_111148019.1">
    <property type="nucleotide sequence ID" value="NZ_QKRB01000053.1"/>
</dbReference>
<dbReference type="SUPFAM" id="SSF55874">
    <property type="entry name" value="ATPase domain of HSP90 chaperone/DNA topoisomerase II/histidine kinase"/>
    <property type="match status" value="1"/>
</dbReference>
<dbReference type="Gene3D" id="3.30.565.10">
    <property type="entry name" value="Histidine kinase-like ATPase, C-terminal domain"/>
    <property type="match status" value="1"/>
</dbReference>
<name>A0A2W1LQY3_9BACL</name>
<feature type="transmembrane region" description="Helical" evidence="8">
    <location>
        <begin position="43"/>
        <end position="60"/>
    </location>
</feature>
<accession>A0A2W1LQY3</accession>
<keyword evidence="5" id="KW-0418">Kinase</keyword>
<dbReference type="EMBL" id="QKRB01000053">
    <property type="protein sequence ID" value="PZD94251.1"/>
    <property type="molecule type" value="Genomic_DNA"/>
</dbReference>
<keyword evidence="7" id="KW-0902">Two-component regulatory system</keyword>
<dbReference type="InterPro" id="IPR004358">
    <property type="entry name" value="Sig_transdc_His_kin-like_C"/>
</dbReference>
<feature type="transmembrane region" description="Helical" evidence="8">
    <location>
        <begin position="12"/>
        <end position="31"/>
    </location>
</feature>
<dbReference type="GO" id="GO:0042802">
    <property type="term" value="F:identical protein binding"/>
    <property type="evidence" value="ECO:0007669"/>
    <property type="project" value="TreeGrafter"/>
</dbReference>
<dbReference type="SMART" id="SM00387">
    <property type="entry name" value="HATPase_c"/>
    <property type="match status" value="1"/>
</dbReference>
<keyword evidence="8" id="KW-0812">Transmembrane</keyword>
<evidence type="ECO:0000256" key="4">
    <source>
        <dbReference type="ARBA" id="ARBA00022741"/>
    </source>
</evidence>
<comment type="catalytic activity">
    <reaction evidence="1">
        <text>ATP + protein L-histidine = ADP + protein N-phospho-L-histidine.</text>
        <dbReference type="EC" id="2.7.13.3"/>
    </reaction>
</comment>
<keyword evidence="8" id="KW-1133">Transmembrane helix</keyword>
<dbReference type="AlphaFoldDB" id="A0A2W1LQY3"/>
<dbReference type="OrthoDB" id="1634477at2"/>
<evidence type="ECO:0000256" key="2">
    <source>
        <dbReference type="ARBA" id="ARBA00012438"/>
    </source>
</evidence>
<keyword evidence="4" id="KW-0547">Nucleotide-binding</keyword>
<keyword evidence="11" id="KW-1185">Reference proteome</keyword>
<keyword evidence="6" id="KW-0067">ATP-binding</keyword>
<dbReference type="GO" id="GO:0004673">
    <property type="term" value="F:protein histidine kinase activity"/>
    <property type="evidence" value="ECO:0007669"/>
    <property type="project" value="UniProtKB-EC"/>
</dbReference>
<dbReference type="InterPro" id="IPR005467">
    <property type="entry name" value="His_kinase_dom"/>
</dbReference>
<dbReference type="InterPro" id="IPR036890">
    <property type="entry name" value="HATPase_C_sf"/>
</dbReference>
<dbReference type="PANTHER" id="PTHR40448">
    <property type="entry name" value="TWO-COMPONENT SENSOR HISTIDINE KINASE"/>
    <property type="match status" value="1"/>
</dbReference>
<dbReference type="GO" id="GO:0000160">
    <property type="term" value="P:phosphorelay signal transduction system"/>
    <property type="evidence" value="ECO:0007669"/>
    <property type="project" value="UniProtKB-KW"/>
</dbReference>
<evidence type="ECO:0000256" key="8">
    <source>
        <dbReference type="SAM" id="Phobius"/>
    </source>
</evidence>
<evidence type="ECO:0000259" key="9">
    <source>
        <dbReference type="PROSITE" id="PS50109"/>
    </source>
</evidence>
<evidence type="ECO:0000256" key="5">
    <source>
        <dbReference type="ARBA" id="ARBA00022777"/>
    </source>
</evidence>
<reference evidence="10 11" key="1">
    <citation type="submission" date="2018-06" db="EMBL/GenBank/DDBJ databases">
        <title>Paenibacillus imtechensis sp. nov.</title>
        <authorList>
            <person name="Pinnaka A.K."/>
            <person name="Singh H."/>
            <person name="Kaur M."/>
        </authorList>
    </citation>
    <scope>NUCLEOTIDE SEQUENCE [LARGE SCALE GENOMIC DNA]</scope>
    <source>
        <strain evidence="10 11">SMB1</strain>
    </source>
</reference>
<gene>
    <name evidence="10" type="ORF">DNH61_17705</name>
</gene>
<evidence type="ECO:0000313" key="11">
    <source>
        <dbReference type="Proteomes" id="UP000249522"/>
    </source>
</evidence>
<evidence type="ECO:0000256" key="6">
    <source>
        <dbReference type="ARBA" id="ARBA00022840"/>
    </source>
</evidence>
<proteinExistence type="predicted"/>
<protein>
    <recommendedName>
        <fullName evidence="2">histidine kinase</fullName>
        <ecNumber evidence="2">2.7.13.3</ecNumber>
    </recommendedName>
</protein>
<dbReference type="GO" id="GO:0005524">
    <property type="term" value="F:ATP binding"/>
    <property type="evidence" value="ECO:0007669"/>
    <property type="project" value="UniProtKB-KW"/>
</dbReference>
<dbReference type="PRINTS" id="PR00344">
    <property type="entry name" value="BCTRLSENSOR"/>
</dbReference>
<dbReference type="Pfam" id="PF02518">
    <property type="entry name" value="HATPase_c"/>
    <property type="match status" value="1"/>
</dbReference>
<feature type="domain" description="Histidine kinase" evidence="9">
    <location>
        <begin position="178"/>
        <end position="290"/>
    </location>
</feature>